<dbReference type="GO" id="GO:0019698">
    <property type="term" value="P:D-galacturonate catabolic process"/>
    <property type="evidence" value="ECO:0007669"/>
    <property type="project" value="TreeGrafter"/>
</dbReference>
<comment type="caution">
    <text evidence="8">The sequence shown here is derived from an EMBL/GenBank/DDBJ whole genome shotgun (WGS) entry which is preliminary data.</text>
</comment>
<evidence type="ECO:0000313" key="9">
    <source>
        <dbReference type="Proteomes" id="UP000295620"/>
    </source>
</evidence>
<dbReference type="GO" id="GO:0042840">
    <property type="term" value="P:D-glucuronate catabolic process"/>
    <property type="evidence" value="ECO:0007669"/>
    <property type="project" value="TreeGrafter"/>
</dbReference>
<dbReference type="EMBL" id="SNYC01000003">
    <property type="protein sequence ID" value="TDQ10943.1"/>
    <property type="molecule type" value="Genomic_DNA"/>
</dbReference>
<evidence type="ECO:0000256" key="6">
    <source>
        <dbReference type="ARBA" id="ARBA00023235"/>
    </source>
</evidence>
<reference evidence="8 9" key="1">
    <citation type="submission" date="2019-03" db="EMBL/GenBank/DDBJ databases">
        <title>Genomic Encyclopedia of Archaeal and Bacterial Type Strains, Phase II (KMG-II): from individual species to whole genera.</title>
        <authorList>
            <person name="Goeker M."/>
        </authorList>
    </citation>
    <scope>NUCLEOTIDE SEQUENCE [LARGE SCALE GENOMIC DNA]</scope>
    <source>
        <strain evidence="8 9">DSM 19035</strain>
    </source>
</reference>
<dbReference type="Gene3D" id="3.20.20.140">
    <property type="entry name" value="Metal-dependent hydrolases"/>
    <property type="match status" value="1"/>
</dbReference>
<dbReference type="InterPro" id="IPR003766">
    <property type="entry name" value="Uronate_isomerase"/>
</dbReference>
<dbReference type="NCBIfam" id="NF002794">
    <property type="entry name" value="PRK02925.1"/>
    <property type="match status" value="1"/>
</dbReference>
<dbReference type="InterPro" id="IPR032466">
    <property type="entry name" value="Metal_Hydrolase"/>
</dbReference>
<comment type="catalytic activity">
    <reaction evidence="7">
        <text>aldehydo-D-galacturonate = keto-D-tagaturonate</text>
        <dbReference type="Rhea" id="RHEA:27702"/>
        <dbReference type="ChEBI" id="CHEBI:12952"/>
        <dbReference type="ChEBI" id="CHEBI:17886"/>
    </reaction>
</comment>
<proteinExistence type="inferred from homology"/>
<organism evidence="8 9">
    <name type="scientific">Pedobacter metabolipauper</name>
    <dbReference type="NCBI Taxonomy" id="425513"/>
    <lineage>
        <taxon>Bacteria</taxon>
        <taxon>Pseudomonadati</taxon>
        <taxon>Bacteroidota</taxon>
        <taxon>Sphingobacteriia</taxon>
        <taxon>Sphingobacteriales</taxon>
        <taxon>Sphingobacteriaceae</taxon>
        <taxon>Pedobacter</taxon>
    </lineage>
</organism>
<evidence type="ECO:0000313" key="8">
    <source>
        <dbReference type="EMBL" id="TDQ10943.1"/>
    </source>
</evidence>
<dbReference type="AlphaFoldDB" id="A0A4V3D1E6"/>
<dbReference type="PANTHER" id="PTHR30068">
    <property type="entry name" value="URONATE ISOMERASE"/>
    <property type="match status" value="1"/>
</dbReference>
<evidence type="ECO:0000256" key="4">
    <source>
        <dbReference type="ARBA" id="ARBA00012546"/>
    </source>
</evidence>
<evidence type="ECO:0000256" key="5">
    <source>
        <dbReference type="ARBA" id="ARBA00020555"/>
    </source>
</evidence>
<dbReference type="SUPFAM" id="SSF51556">
    <property type="entry name" value="Metallo-dependent hydrolases"/>
    <property type="match status" value="1"/>
</dbReference>
<keyword evidence="6 7" id="KW-0413">Isomerase</keyword>
<evidence type="ECO:0000256" key="7">
    <source>
        <dbReference type="HAMAP-Rule" id="MF_00675"/>
    </source>
</evidence>
<evidence type="ECO:0000256" key="1">
    <source>
        <dbReference type="ARBA" id="ARBA00001165"/>
    </source>
</evidence>
<name>A0A4V3D1E6_9SPHI</name>
<dbReference type="GO" id="GO:0008880">
    <property type="term" value="F:glucuronate isomerase activity"/>
    <property type="evidence" value="ECO:0007669"/>
    <property type="project" value="UniProtKB-UniRule"/>
</dbReference>
<comment type="similarity">
    <text evidence="3 7">Belongs to the metallo-dependent hydrolases superfamily. Uronate isomerase family.</text>
</comment>
<protein>
    <recommendedName>
        <fullName evidence="5 7">Uronate isomerase</fullName>
        <ecNumber evidence="4 7">5.3.1.12</ecNumber>
    </recommendedName>
    <alternativeName>
        <fullName evidence="7">Glucuronate isomerase</fullName>
    </alternativeName>
    <alternativeName>
        <fullName evidence="7">Uronic isomerase</fullName>
    </alternativeName>
</protein>
<dbReference type="OrthoDB" id="9766564at2"/>
<evidence type="ECO:0000256" key="2">
    <source>
        <dbReference type="ARBA" id="ARBA00004892"/>
    </source>
</evidence>
<dbReference type="Gene3D" id="1.10.2020.10">
    <property type="entry name" value="uronate isomerase, domain 2, chain A"/>
    <property type="match status" value="1"/>
</dbReference>
<dbReference type="RefSeq" id="WP_133574062.1">
    <property type="nucleotide sequence ID" value="NZ_SNYC01000003.1"/>
</dbReference>
<dbReference type="PANTHER" id="PTHR30068:SF4">
    <property type="entry name" value="URONATE ISOMERASE"/>
    <property type="match status" value="1"/>
</dbReference>
<accession>A0A4V3D1E6</accession>
<dbReference type="HAMAP" id="MF_00675">
    <property type="entry name" value="UxaC"/>
    <property type="match status" value="1"/>
</dbReference>
<dbReference type="UniPathway" id="UPA00246"/>
<sequence>MKEGNVISEDFLLGNERSKILYHEYARHLPIIDYHNHLPPQEIAENKKFSNLTEIWLKGDHYKWRGMRALGVKEALITGNTSDREKFMAWAAIVPATVRNPLFHWTHMELKDPFGINSYLNKNSADAIYEHCNVLLQQDKFSAQGLLKHYQVEMVGTTDDPCDNLMYHKQLAESDFSVQVKPSFRPDKVLLINKPIQFKQYLDGLSDVSGIPVNDLGSLVFALRNRVDFFHTNLCSISDHGLSALPLTYELTDAERSEFEQFLKTDGAEFSNPDAFAGYILTELCKMYHERGWVQQFHLGAIRNNNLGMFNQLGADSGYDSIGDFKHAERLSAFFGNLSLTDQLTKTIIYNLNPADNEVFAAMTGNFADGNLKGKMQFGSGWWFLDQKDGIEKQLNTLSNLGMISTFVGMLTDSRSFLSYSRHDYFRRILCNLFGSEMESGLLPDDEKWIGEIIGNICYYNARNYFDLKIKI</sequence>
<evidence type="ECO:0000256" key="3">
    <source>
        <dbReference type="ARBA" id="ARBA00008397"/>
    </source>
</evidence>
<comment type="pathway">
    <text evidence="2 7">Carbohydrate metabolism; pentose and glucuronate interconversion.</text>
</comment>
<comment type="catalytic activity">
    <reaction evidence="1 7">
        <text>D-glucuronate = D-fructuronate</text>
        <dbReference type="Rhea" id="RHEA:13049"/>
        <dbReference type="ChEBI" id="CHEBI:58720"/>
        <dbReference type="ChEBI" id="CHEBI:59863"/>
        <dbReference type="EC" id="5.3.1.12"/>
    </reaction>
</comment>
<dbReference type="EC" id="5.3.1.12" evidence="4 7"/>
<dbReference type="Proteomes" id="UP000295620">
    <property type="component" value="Unassembled WGS sequence"/>
</dbReference>
<dbReference type="Pfam" id="PF02614">
    <property type="entry name" value="UxaC"/>
    <property type="match status" value="1"/>
</dbReference>
<gene>
    <name evidence="7" type="primary">uxaC</name>
    <name evidence="8" type="ORF">ATK78_0053</name>
</gene>
<keyword evidence="9" id="KW-1185">Reference proteome</keyword>